<dbReference type="EMBL" id="SDIL01000118">
    <property type="protein sequence ID" value="RXK35854.1"/>
    <property type="molecule type" value="Genomic_DNA"/>
</dbReference>
<reference evidence="2 3" key="1">
    <citation type="submission" date="2016-06" db="EMBL/GenBank/DDBJ databases">
        <title>Evolution of pathogenesis and genome organization in the Tremellales.</title>
        <authorList>
            <person name="Cuomo C."/>
            <person name="Litvintseva A."/>
            <person name="Heitman J."/>
            <person name="Chen Y."/>
            <person name="Sun S."/>
            <person name="Springer D."/>
            <person name="Dromer F."/>
            <person name="Young S."/>
            <person name="Zeng Q."/>
            <person name="Chapman S."/>
            <person name="Gujja S."/>
            <person name="Saif S."/>
            <person name="Birren B."/>
        </authorList>
    </citation>
    <scope>NUCLEOTIDE SEQUENCE [LARGE SCALE GENOMIC DNA]</scope>
    <source>
        <strain evidence="2 3">ATCC 28783</strain>
    </source>
</reference>
<name>A0A4Q1BDB2_TREME</name>
<sequence>MAPATSTPHAFTAMRNFGGTVLFALSSGNRSRQVSSLGLGTLSLGESSQTPVPSRAAKPKVADSPVAVAGLSGGSPPPSTPRHRTPAFRPGESPSSSDQELLGGGGSETGDVS</sequence>
<dbReference type="AlphaFoldDB" id="A0A4Q1BDB2"/>
<feature type="region of interest" description="Disordered" evidence="1">
    <location>
        <begin position="41"/>
        <end position="113"/>
    </location>
</feature>
<comment type="caution">
    <text evidence="2">The sequence shown here is derived from an EMBL/GenBank/DDBJ whole genome shotgun (WGS) entry which is preliminary data.</text>
</comment>
<evidence type="ECO:0000313" key="3">
    <source>
        <dbReference type="Proteomes" id="UP000289152"/>
    </source>
</evidence>
<accession>A0A4Q1BDB2</accession>
<gene>
    <name evidence="2" type="ORF">M231_06860</name>
</gene>
<feature type="compositionally biased region" description="Gly residues" evidence="1">
    <location>
        <begin position="102"/>
        <end position="113"/>
    </location>
</feature>
<dbReference type="Proteomes" id="UP000289152">
    <property type="component" value="Unassembled WGS sequence"/>
</dbReference>
<dbReference type="InParanoid" id="A0A4Q1BDB2"/>
<protein>
    <submittedName>
        <fullName evidence="2">Uncharacterized protein</fullName>
    </submittedName>
</protein>
<evidence type="ECO:0000313" key="2">
    <source>
        <dbReference type="EMBL" id="RXK35854.1"/>
    </source>
</evidence>
<evidence type="ECO:0000256" key="1">
    <source>
        <dbReference type="SAM" id="MobiDB-lite"/>
    </source>
</evidence>
<organism evidence="2 3">
    <name type="scientific">Tremella mesenterica</name>
    <name type="common">Jelly fungus</name>
    <dbReference type="NCBI Taxonomy" id="5217"/>
    <lineage>
        <taxon>Eukaryota</taxon>
        <taxon>Fungi</taxon>
        <taxon>Dikarya</taxon>
        <taxon>Basidiomycota</taxon>
        <taxon>Agaricomycotina</taxon>
        <taxon>Tremellomycetes</taxon>
        <taxon>Tremellales</taxon>
        <taxon>Tremellaceae</taxon>
        <taxon>Tremella</taxon>
    </lineage>
</organism>
<proteinExistence type="predicted"/>
<keyword evidence="3" id="KW-1185">Reference proteome</keyword>
<dbReference type="VEuPathDB" id="FungiDB:TREMEDRAFT_62123"/>